<dbReference type="Gene3D" id="2.80.10.50">
    <property type="match status" value="1"/>
</dbReference>
<protein>
    <recommendedName>
        <fullName evidence="2">Ricin B lectin domain-containing protein</fullName>
    </recommendedName>
</protein>
<evidence type="ECO:0000313" key="3">
    <source>
        <dbReference type="EMBL" id="PSN64567.1"/>
    </source>
</evidence>
<dbReference type="OrthoDB" id="6770063at2759"/>
<reference evidence="3 4" key="1">
    <citation type="journal article" date="2018" name="Front. Microbiol.">
        <title>Genome-Wide Analysis of Corynespora cassiicola Leaf Fall Disease Putative Effectors.</title>
        <authorList>
            <person name="Lopez D."/>
            <person name="Ribeiro S."/>
            <person name="Label P."/>
            <person name="Fumanal B."/>
            <person name="Venisse J.S."/>
            <person name="Kohler A."/>
            <person name="de Oliveira R.R."/>
            <person name="Labutti K."/>
            <person name="Lipzen A."/>
            <person name="Lail K."/>
            <person name="Bauer D."/>
            <person name="Ohm R.A."/>
            <person name="Barry K.W."/>
            <person name="Spatafora J."/>
            <person name="Grigoriev I.V."/>
            <person name="Martin F.M."/>
            <person name="Pujade-Renaud V."/>
        </authorList>
    </citation>
    <scope>NUCLEOTIDE SEQUENCE [LARGE SCALE GENOMIC DNA]</scope>
    <source>
        <strain evidence="3 4">Philippines</strain>
    </source>
</reference>
<dbReference type="PROSITE" id="PS50231">
    <property type="entry name" value="RICIN_B_LECTIN"/>
    <property type="match status" value="1"/>
</dbReference>
<feature type="domain" description="Ricin B lectin" evidence="2">
    <location>
        <begin position="71"/>
        <end position="150"/>
    </location>
</feature>
<evidence type="ECO:0000256" key="1">
    <source>
        <dbReference type="SAM" id="SignalP"/>
    </source>
</evidence>
<feature type="chain" id="PRO_5015474369" description="Ricin B lectin domain-containing protein" evidence="1">
    <location>
        <begin position="20"/>
        <end position="171"/>
    </location>
</feature>
<gene>
    <name evidence="3" type="ORF">BS50DRAFT_557168</name>
</gene>
<keyword evidence="1" id="KW-0732">Signal</keyword>
<dbReference type="Pfam" id="PF00652">
    <property type="entry name" value="Ricin_B_lectin"/>
    <property type="match status" value="1"/>
</dbReference>
<evidence type="ECO:0000259" key="2">
    <source>
        <dbReference type="Pfam" id="PF00652"/>
    </source>
</evidence>
<organism evidence="3 4">
    <name type="scientific">Corynespora cassiicola Philippines</name>
    <dbReference type="NCBI Taxonomy" id="1448308"/>
    <lineage>
        <taxon>Eukaryota</taxon>
        <taxon>Fungi</taxon>
        <taxon>Dikarya</taxon>
        <taxon>Ascomycota</taxon>
        <taxon>Pezizomycotina</taxon>
        <taxon>Dothideomycetes</taxon>
        <taxon>Pleosporomycetidae</taxon>
        <taxon>Pleosporales</taxon>
        <taxon>Corynesporascaceae</taxon>
        <taxon>Corynespora</taxon>
    </lineage>
</organism>
<name>A0A2T2NGL3_CORCC</name>
<feature type="signal peptide" evidence="1">
    <location>
        <begin position="1"/>
        <end position="19"/>
    </location>
</feature>
<evidence type="ECO:0000313" key="4">
    <source>
        <dbReference type="Proteomes" id="UP000240883"/>
    </source>
</evidence>
<dbReference type="InterPro" id="IPR000772">
    <property type="entry name" value="Ricin_B_lectin"/>
</dbReference>
<dbReference type="AlphaFoldDB" id="A0A2T2NGL3"/>
<keyword evidence="4" id="KW-1185">Reference proteome</keyword>
<dbReference type="Proteomes" id="UP000240883">
    <property type="component" value="Unassembled WGS sequence"/>
</dbReference>
<dbReference type="SUPFAM" id="SSF50370">
    <property type="entry name" value="Ricin B-like lectins"/>
    <property type="match status" value="1"/>
</dbReference>
<dbReference type="InterPro" id="IPR035992">
    <property type="entry name" value="Ricin_B-like_lectins"/>
</dbReference>
<accession>A0A2T2NGL3</accession>
<proteinExistence type="predicted"/>
<dbReference type="CDD" id="cd00161">
    <property type="entry name" value="beta-trefoil_Ricin-like"/>
    <property type="match status" value="1"/>
</dbReference>
<dbReference type="EMBL" id="KZ678138">
    <property type="protein sequence ID" value="PSN64567.1"/>
    <property type="molecule type" value="Genomic_DNA"/>
</dbReference>
<sequence length="171" mass="18630">MNMLLNSFLIVAFVGTVLAQAPEGYRKVFIASKVDTKYVVVPKTRTSGSTIVVQTKNDKPEQHWYIKDNQTKIQLVDTMLCIDAGAKSNWKDMASITLKDCSDTEVAQKWVAMSDGRIALEASSPQQCIDLQYMRATPNNPVGLYSCAGLGNTGAADKGINWPLLNATALA</sequence>
<dbReference type="STRING" id="1448308.A0A2T2NGL3"/>